<organism evidence="2">
    <name type="scientific">Siphoviridae sp. ctwIa5</name>
    <dbReference type="NCBI Taxonomy" id="2825729"/>
    <lineage>
        <taxon>Viruses</taxon>
        <taxon>Duplodnaviria</taxon>
        <taxon>Heunggongvirae</taxon>
        <taxon>Uroviricota</taxon>
        <taxon>Caudoviricetes</taxon>
    </lineage>
</organism>
<name>A0A8S5PGI7_9CAUD</name>
<accession>A0A8S5PGI7</accession>
<protein>
    <submittedName>
        <fullName evidence="2">Uncharacterized protein</fullName>
    </submittedName>
</protein>
<evidence type="ECO:0000313" key="2">
    <source>
        <dbReference type="EMBL" id="DAE06206.1"/>
    </source>
</evidence>
<reference evidence="2" key="1">
    <citation type="journal article" date="2021" name="Proc. Natl. Acad. Sci. U.S.A.">
        <title>A Catalog of Tens of Thousands of Viruses from Human Metagenomes Reveals Hidden Associations with Chronic Diseases.</title>
        <authorList>
            <person name="Tisza M.J."/>
            <person name="Buck C.B."/>
        </authorList>
    </citation>
    <scope>NUCLEOTIDE SEQUENCE</scope>
    <source>
        <strain evidence="2">CtwIa5</strain>
    </source>
</reference>
<feature type="compositionally biased region" description="Low complexity" evidence="1">
    <location>
        <begin position="58"/>
        <end position="74"/>
    </location>
</feature>
<dbReference type="EMBL" id="BK015430">
    <property type="protein sequence ID" value="DAE06206.1"/>
    <property type="molecule type" value="Genomic_DNA"/>
</dbReference>
<evidence type="ECO:0000256" key="1">
    <source>
        <dbReference type="SAM" id="MobiDB-lite"/>
    </source>
</evidence>
<proteinExistence type="predicted"/>
<feature type="region of interest" description="Disordered" evidence="1">
    <location>
        <begin position="53"/>
        <end position="88"/>
    </location>
</feature>
<sequence length="88" mass="9357">MSCSRDATSSRRTSASTIRLTWMMPSPTATSTVCSRSWGSCLHSRARFRASIRAHHGTSTPTCSPWPSTTSPSCATRTPGARAASPTP</sequence>